<keyword evidence="2" id="KW-0732">Signal</keyword>
<evidence type="ECO:0000259" key="3">
    <source>
        <dbReference type="Pfam" id="PF00561"/>
    </source>
</evidence>
<organism evidence="4 5">
    <name type="scientific">Stakelama pacifica</name>
    <dbReference type="NCBI Taxonomy" id="517720"/>
    <lineage>
        <taxon>Bacteria</taxon>
        <taxon>Pseudomonadati</taxon>
        <taxon>Pseudomonadota</taxon>
        <taxon>Alphaproteobacteria</taxon>
        <taxon>Sphingomonadales</taxon>
        <taxon>Sphingomonadaceae</taxon>
        <taxon>Stakelama</taxon>
    </lineage>
</organism>
<reference evidence="4 5" key="1">
    <citation type="submission" date="2019-03" db="EMBL/GenBank/DDBJ databases">
        <title>Genomic Encyclopedia of Type Strains, Phase IV (KMG-IV): sequencing the most valuable type-strain genomes for metagenomic binning, comparative biology and taxonomic classification.</title>
        <authorList>
            <person name="Goeker M."/>
        </authorList>
    </citation>
    <scope>NUCLEOTIDE SEQUENCE [LARGE SCALE GENOMIC DNA]</scope>
    <source>
        <strain evidence="4 5">DSM 25059</strain>
    </source>
</reference>
<gene>
    <name evidence="4" type="ORF">EV664_10464</name>
</gene>
<proteinExistence type="predicted"/>
<dbReference type="InterPro" id="IPR000073">
    <property type="entry name" value="AB_hydrolase_1"/>
</dbReference>
<evidence type="ECO:0000313" key="4">
    <source>
        <dbReference type="EMBL" id="TDN83581.1"/>
    </source>
</evidence>
<dbReference type="OrthoDB" id="7172093at2"/>
<dbReference type="Pfam" id="PF00561">
    <property type="entry name" value="Abhydrolase_1"/>
    <property type="match status" value="1"/>
</dbReference>
<keyword evidence="5" id="KW-1185">Reference proteome</keyword>
<keyword evidence="1" id="KW-0378">Hydrolase</keyword>
<evidence type="ECO:0000256" key="1">
    <source>
        <dbReference type="ARBA" id="ARBA00022801"/>
    </source>
</evidence>
<name>A0A4R6FPJ3_9SPHN</name>
<dbReference type="Gene3D" id="3.40.50.1820">
    <property type="entry name" value="alpha/beta hydrolase"/>
    <property type="match status" value="1"/>
</dbReference>
<comment type="caution">
    <text evidence="4">The sequence shown here is derived from an EMBL/GenBank/DDBJ whole genome shotgun (WGS) entry which is preliminary data.</text>
</comment>
<dbReference type="InterPro" id="IPR050266">
    <property type="entry name" value="AB_hydrolase_sf"/>
</dbReference>
<feature type="signal peptide" evidence="2">
    <location>
        <begin position="1"/>
        <end position="22"/>
    </location>
</feature>
<feature type="domain" description="AB hydrolase-1" evidence="3">
    <location>
        <begin position="48"/>
        <end position="197"/>
    </location>
</feature>
<dbReference type="PRINTS" id="PR00111">
    <property type="entry name" value="ABHYDROLASE"/>
</dbReference>
<dbReference type="PANTHER" id="PTHR43798">
    <property type="entry name" value="MONOACYLGLYCEROL LIPASE"/>
    <property type="match status" value="1"/>
</dbReference>
<dbReference type="GO" id="GO:0016020">
    <property type="term" value="C:membrane"/>
    <property type="evidence" value="ECO:0007669"/>
    <property type="project" value="TreeGrafter"/>
</dbReference>
<evidence type="ECO:0000256" key="2">
    <source>
        <dbReference type="SAM" id="SignalP"/>
    </source>
</evidence>
<sequence length="295" mass="31484">MLKQTMFAAALMLGTAAEPALAQTATQQASATMQMDHISVQAIGAGDPIILIPGLSTPRNVWDGIAPDLAKTHRVYLVQVNGFGGGDPGANLKPGILDGVVADLATFIRDHKLEKPAMVGHSMGGLAALMFAKAHPDQVSRVMVVDALPFIGALFVPGSTADTIEPLAVQMRDRMRTKQTSQSAEATARTMAVKAGSRAQIAQWVLAADPRVASAAMYEDMTTDLRGDMATIETPITLVYPHNEYVPLARADPLYRGQYQGVANMQFVPVGDSGHFVMLDQPEAFVRALNEFLAD</sequence>
<protein>
    <submittedName>
        <fullName evidence="4">Pimeloyl-ACP methyl ester carboxylesterase</fullName>
    </submittedName>
</protein>
<dbReference type="SUPFAM" id="SSF53474">
    <property type="entry name" value="alpha/beta-Hydrolases"/>
    <property type="match status" value="1"/>
</dbReference>
<dbReference type="Proteomes" id="UP000295493">
    <property type="component" value="Unassembled WGS sequence"/>
</dbReference>
<dbReference type="EMBL" id="SNWD01000004">
    <property type="protein sequence ID" value="TDN83581.1"/>
    <property type="molecule type" value="Genomic_DNA"/>
</dbReference>
<evidence type="ECO:0000313" key="5">
    <source>
        <dbReference type="Proteomes" id="UP000295493"/>
    </source>
</evidence>
<dbReference type="AlphaFoldDB" id="A0A4R6FPJ3"/>
<dbReference type="RefSeq" id="WP_133495139.1">
    <property type="nucleotide sequence ID" value="NZ_BMLU01000004.1"/>
</dbReference>
<accession>A0A4R6FPJ3</accession>
<dbReference type="GO" id="GO:0016787">
    <property type="term" value="F:hydrolase activity"/>
    <property type="evidence" value="ECO:0007669"/>
    <property type="project" value="UniProtKB-KW"/>
</dbReference>
<feature type="chain" id="PRO_5020807077" evidence="2">
    <location>
        <begin position="23"/>
        <end position="295"/>
    </location>
</feature>
<dbReference type="InterPro" id="IPR029058">
    <property type="entry name" value="AB_hydrolase_fold"/>
</dbReference>
<dbReference type="PANTHER" id="PTHR43798:SF31">
    <property type="entry name" value="AB HYDROLASE SUPERFAMILY PROTEIN YCLE"/>
    <property type="match status" value="1"/>
</dbReference>